<evidence type="ECO:0008006" key="4">
    <source>
        <dbReference type="Google" id="ProtNLM"/>
    </source>
</evidence>
<gene>
    <name evidence="2" type="ORF">GKIL_3056</name>
</gene>
<feature type="compositionally biased region" description="Basic and acidic residues" evidence="1">
    <location>
        <begin position="62"/>
        <end position="71"/>
    </location>
</feature>
<dbReference type="eggNOG" id="ENOG50330Q8">
    <property type="taxonomic scope" value="Bacteria"/>
</dbReference>
<dbReference type="Proteomes" id="UP000017396">
    <property type="component" value="Chromosome"/>
</dbReference>
<dbReference type="KEGG" id="glj:GKIL_3056"/>
<dbReference type="STRING" id="1183438.GKIL_3056"/>
<evidence type="ECO:0000256" key="1">
    <source>
        <dbReference type="SAM" id="MobiDB-lite"/>
    </source>
</evidence>
<dbReference type="HOGENOM" id="CLU_180396_1_0_3"/>
<name>U5QK29_GLOK1</name>
<sequence length="71" mass="7676">MAEYQRIEFVIGKDGRITEQVSGAVGSHCTEITAALENALGRVEKQELTSEYDGAAQVSESLPHRLDQGNA</sequence>
<dbReference type="OrthoDB" id="488945at2"/>
<proteinExistence type="predicted"/>
<keyword evidence="3" id="KW-1185">Reference proteome</keyword>
<feature type="region of interest" description="Disordered" evidence="1">
    <location>
        <begin position="51"/>
        <end position="71"/>
    </location>
</feature>
<organism evidence="2 3">
    <name type="scientific">Gloeobacter kilaueensis (strain ATCC BAA-2537 / CCAP 1431/1 / ULC 316 / JS1)</name>
    <dbReference type="NCBI Taxonomy" id="1183438"/>
    <lineage>
        <taxon>Bacteria</taxon>
        <taxon>Bacillati</taxon>
        <taxon>Cyanobacteriota</taxon>
        <taxon>Cyanophyceae</taxon>
        <taxon>Gloeobacterales</taxon>
        <taxon>Gloeobacteraceae</taxon>
        <taxon>Gloeobacter</taxon>
    </lineage>
</organism>
<dbReference type="AlphaFoldDB" id="U5QK29"/>
<protein>
    <recommendedName>
        <fullName evidence="4">DUF2997 domain-containing protein</fullName>
    </recommendedName>
</protein>
<reference evidence="2 3" key="1">
    <citation type="journal article" date="2013" name="PLoS ONE">
        <title>Cultivation and Complete Genome Sequencing of Gloeobacter kilaueensis sp. nov., from a Lava Cave in Kilauea Caldera, Hawai'i.</title>
        <authorList>
            <person name="Saw J.H."/>
            <person name="Schatz M."/>
            <person name="Brown M.V."/>
            <person name="Kunkel D.D."/>
            <person name="Foster J.S."/>
            <person name="Shick H."/>
            <person name="Christensen S."/>
            <person name="Hou S."/>
            <person name="Wan X."/>
            <person name="Donachie S.P."/>
        </authorList>
    </citation>
    <scope>NUCLEOTIDE SEQUENCE [LARGE SCALE GENOMIC DNA]</scope>
    <source>
        <strain evidence="3">JS</strain>
    </source>
</reference>
<dbReference type="RefSeq" id="WP_023174554.1">
    <property type="nucleotide sequence ID" value="NC_022600.1"/>
</dbReference>
<evidence type="ECO:0000313" key="3">
    <source>
        <dbReference type="Proteomes" id="UP000017396"/>
    </source>
</evidence>
<dbReference type="EMBL" id="CP003587">
    <property type="protein sequence ID" value="AGY59302.1"/>
    <property type="molecule type" value="Genomic_DNA"/>
</dbReference>
<accession>U5QK29</accession>
<evidence type="ECO:0000313" key="2">
    <source>
        <dbReference type="EMBL" id="AGY59302.1"/>
    </source>
</evidence>
<dbReference type="InterPro" id="IPR021375">
    <property type="entry name" value="DUF2997"/>
</dbReference>
<dbReference type="Pfam" id="PF11211">
    <property type="entry name" value="DUF2997"/>
    <property type="match status" value="1"/>
</dbReference>